<name>A0A8J5RKP9_ZIZPA</name>
<keyword evidence="2" id="KW-1185">Reference proteome</keyword>
<accession>A0A8J5RKP9</accession>
<reference evidence="1" key="2">
    <citation type="submission" date="2021-02" db="EMBL/GenBank/DDBJ databases">
        <authorList>
            <person name="Kimball J.A."/>
            <person name="Haas M.W."/>
            <person name="Macchietto M."/>
            <person name="Kono T."/>
            <person name="Duquette J."/>
            <person name="Shao M."/>
        </authorList>
    </citation>
    <scope>NUCLEOTIDE SEQUENCE</scope>
    <source>
        <tissue evidence="1">Fresh leaf tissue</tissue>
    </source>
</reference>
<gene>
    <name evidence="1" type="ORF">GUJ93_ZPchr0009g357</name>
</gene>
<dbReference type="EMBL" id="JAAALK010000289">
    <property type="protein sequence ID" value="KAG8050923.1"/>
    <property type="molecule type" value="Genomic_DNA"/>
</dbReference>
<reference evidence="1" key="1">
    <citation type="journal article" date="2021" name="bioRxiv">
        <title>Whole Genome Assembly and Annotation of Northern Wild Rice, Zizania palustris L., Supports a Whole Genome Duplication in the Zizania Genus.</title>
        <authorList>
            <person name="Haas M."/>
            <person name="Kono T."/>
            <person name="Macchietto M."/>
            <person name="Millas R."/>
            <person name="McGilp L."/>
            <person name="Shao M."/>
            <person name="Duquette J."/>
            <person name="Hirsch C.N."/>
            <person name="Kimball J."/>
        </authorList>
    </citation>
    <scope>NUCLEOTIDE SEQUENCE</scope>
    <source>
        <tissue evidence="1">Fresh leaf tissue</tissue>
    </source>
</reference>
<evidence type="ECO:0000313" key="1">
    <source>
        <dbReference type="EMBL" id="KAG8050923.1"/>
    </source>
</evidence>
<proteinExistence type="predicted"/>
<sequence>MQTLITCQRHLYSSAKCPVGLLKKASEAKLQCDSASAITEGKLRCDLAQASFGGKLCWDFQVTLFEVSLEASTSGFCEALYGRLHTSKAVEGFGQSSD</sequence>
<evidence type="ECO:0000313" key="2">
    <source>
        <dbReference type="Proteomes" id="UP000729402"/>
    </source>
</evidence>
<organism evidence="1 2">
    <name type="scientific">Zizania palustris</name>
    <name type="common">Northern wild rice</name>
    <dbReference type="NCBI Taxonomy" id="103762"/>
    <lineage>
        <taxon>Eukaryota</taxon>
        <taxon>Viridiplantae</taxon>
        <taxon>Streptophyta</taxon>
        <taxon>Embryophyta</taxon>
        <taxon>Tracheophyta</taxon>
        <taxon>Spermatophyta</taxon>
        <taxon>Magnoliopsida</taxon>
        <taxon>Liliopsida</taxon>
        <taxon>Poales</taxon>
        <taxon>Poaceae</taxon>
        <taxon>BOP clade</taxon>
        <taxon>Oryzoideae</taxon>
        <taxon>Oryzeae</taxon>
        <taxon>Zizaniinae</taxon>
        <taxon>Zizania</taxon>
    </lineage>
</organism>
<comment type="caution">
    <text evidence="1">The sequence shown here is derived from an EMBL/GenBank/DDBJ whole genome shotgun (WGS) entry which is preliminary data.</text>
</comment>
<protein>
    <submittedName>
        <fullName evidence="1">Uncharacterized protein</fullName>
    </submittedName>
</protein>
<dbReference type="AlphaFoldDB" id="A0A8J5RKP9"/>
<dbReference type="Proteomes" id="UP000729402">
    <property type="component" value="Unassembled WGS sequence"/>
</dbReference>